<feature type="transmembrane region" description="Helical" evidence="1">
    <location>
        <begin position="59"/>
        <end position="79"/>
    </location>
</feature>
<gene>
    <name evidence="2" type="ORF">PCOR1329_LOCUS50313</name>
</gene>
<protein>
    <submittedName>
        <fullName evidence="2">Uncharacterized protein</fullName>
    </submittedName>
</protein>
<keyword evidence="3" id="KW-1185">Reference proteome</keyword>
<proteinExistence type="predicted"/>
<evidence type="ECO:0000256" key="1">
    <source>
        <dbReference type="SAM" id="Phobius"/>
    </source>
</evidence>
<evidence type="ECO:0000313" key="3">
    <source>
        <dbReference type="Proteomes" id="UP001189429"/>
    </source>
</evidence>
<keyword evidence="1" id="KW-1133">Transmembrane helix</keyword>
<keyword evidence="1" id="KW-0812">Transmembrane</keyword>
<comment type="caution">
    <text evidence="2">The sequence shown here is derived from an EMBL/GenBank/DDBJ whole genome shotgun (WGS) entry which is preliminary data.</text>
</comment>
<name>A0ABN9UP35_9DINO</name>
<sequence>MRMTILRKLCMMTFMLSYRLEWLMLHAPNYPRFICMAVLAPPRLEWLPMFILTTPLKLFMIMLCAKLPLPFFGMLLLPPRLVANRSRSNTFCTNLLSPIFGTFLLLPLLVVAYIRTNVFFNMRMVLAGTPPLLESAPNRPLVVPLPPRTILCTLFCMSAPFRNLKFVAILVACMMMPPWPM</sequence>
<organism evidence="2 3">
    <name type="scientific">Prorocentrum cordatum</name>
    <dbReference type="NCBI Taxonomy" id="2364126"/>
    <lineage>
        <taxon>Eukaryota</taxon>
        <taxon>Sar</taxon>
        <taxon>Alveolata</taxon>
        <taxon>Dinophyceae</taxon>
        <taxon>Prorocentrales</taxon>
        <taxon>Prorocentraceae</taxon>
        <taxon>Prorocentrum</taxon>
    </lineage>
</organism>
<dbReference type="Proteomes" id="UP001189429">
    <property type="component" value="Unassembled WGS sequence"/>
</dbReference>
<evidence type="ECO:0000313" key="2">
    <source>
        <dbReference type="EMBL" id="CAK0861716.1"/>
    </source>
</evidence>
<dbReference type="EMBL" id="CAUYUJ010016088">
    <property type="protein sequence ID" value="CAK0861716.1"/>
    <property type="molecule type" value="Genomic_DNA"/>
</dbReference>
<accession>A0ABN9UP35</accession>
<feature type="transmembrane region" description="Helical" evidence="1">
    <location>
        <begin position="91"/>
        <end position="114"/>
    </location>
</feature>
<reference evidence="2" key="1">
    <citation type="submission" date="2023-10" db="EMBL/GenBank/DDBJ databases">
        <authorList>
            <person name="Chen Y."/>
            <person name="Shah S."/>
            <person name="Dougan E. K."/>
            <person name="Thang M."/>
            <person name="Chan C."/>
        </authorList>
    </citation>
    <scope>NUCLEOTIDE SEQUENCE [LARGE SCALE GENOMIC DNA]</scope>
</reference>
<keyword evidence="1" id="KW-0472">Membrane</keyword>